<sequence>MLKIAALQLQTQNLSNSRLDYYLRICEQKGVKLVALSEYVINPFFSELKKMSKEEIKIQSDTKLQFLKQFSDKRDICIIAPYIKFIKDKIYKSCAVIYKNKIKSYNQQILIPYKHWNEANFFANIKKDLKPMCFNLNGFKIALMFGYEIHFDEFFKNYNADLLVLPCSNTYESNNRWLELVKMRAFLNHSSILRINQIGKVNVDFIEWEFYGKSCFVSSYGQVEQELSNEEEILLCELEKRNKAADLWQFAKLRNKK</sequence>
<protein>
    <submittedName>
        <fullName evidence="3">Carbon-nitrogen hydrolase family protein</fullName>
    </submittedName>
</protein>
<dbReference type="Pfam" id="PF00795">
    <property type="entry name" value="CN_hydrolase"/>
    <property type="match status" value="1"/>
</dbReference>
<proteinExistence type="predicted"/>
<dbReference type="SUPFAM" id="SSF56317">
    <property type="entry name" value="Carbon-nitrogen hydrolase"/>
    <property type="match status" value="1"/>
</dbReference>
<dbReference type="InterPro" id="IPR050345">
    <property type="entry name" value="Aliph_Amidase/BUP"/>
</dbReference>
<evidence type="ECO:0000256" key="1">
    <source>
        <dbReference type="ARBA" id="ARBA00022801"/>
    </source>
</evidence>
<evidence type="ECO:0000313" key="4">
    <source>
        <dbReference type="Proteomes" id="UP000786183"/>
    </source>
</evidence>
<dbReference type="CDD" id="cd07197">
    <property type="entry name" value="nitrilase"/>
    <property type="match status" value="1"/>
</dbReference>
<dbReference type="InterPro" id="IPR003010">
    <property type="entry name" value="C-N_Hydrolase"/>
</dbReference>
<reference evidence="3 4" key="1">
    <citation type="submission" date="2020-07" db="EMBL/GenBank/DDBJ databases">
        <title>Transfer of Campylobacter canadensis to the novel genus Avispirillum gen. nov., that also includes two novel species recovered from migratory waterfowl: Avispirillum anseris sp. nov. and Avispirillum brantae sp. nov.</title>
        <authorList>
            <person name="Miller W.G."/>
            <person name="Chapman M.H."/>
            <person name="Yee E."/>
            <person name="Inglis G.D."/>
        </authorList>
    </citation>
    <scope>NUCLEOTIDE SEQUENCE [LARGE SCALE GENOMIC DNA]</scope>
    <source>
        <strain evidence="3 4">L283</strain>
    </source>
</reference>
<keyword evidence="1 3" id="KW-0378">Hydrolase</keyword>
<comment type="caution">
    <text evidence="3">The sequence shown here is derived from an EMBL/GenBank/DDBJ whole genome shotgun (WGS) entry which is preliminary data.</text>
</comment>
<keyword evidence="4" id="KW-1185">Reference proteome</keyword>
<dbReference type="InterPro" id="IPR036526">
    <property type="entry name" value="C-N_Hydrolase_sf"/>
</dbReference>
<dbReference type="PANTHER" id="PTHR43674:SF2">
    <property type="entry name" value="BETA-UREIDOPROPIONASE"/>
    <property type="match status" value="1"/>
</dbReference>
<dbReference type="EMBL" id="JACGBB010000011">
    <property type="protein sequence ID" value="MBZ7987600.1"/>
    <property type="molecule type" value="Genomic_DNA"/>
</dbReference>
<gene>
    <name evidence="3" type="ORF">AVCANL283_05740</name>
</gene>
<dbReference type="Gene3D" id="3.60.110.10">
    <property type="entry name" value="Carbon-nitrogen hydrolase"/>
    <property type="match status" value="1"/>
</dbReference>
<name>A0ABS7WS63_9BACT</name>
<accession>A0ABS7WS63</accession>
<dbReference type="GO" id="GO:0016787">
    <property type="term" value="F:hydrolase activity"/>
    <property type="evidence" value="ECO:0007669"/>
    <property type="project" value="UniProtKB-KW"/>
</dbReference>
<organism evidence="3 4">
    <name type="scientific">Campylobacter canadensis</name>
    <dbReference type="NCBI Taxonomy" id="449520"/>
    <lineage>
        <taxon>Bacteria</taxon>
        <taxon>Pseudomonadati</taxon>
        <taxon>Campylobacterota</taxon>
        <taxon>Epsilonproteobacteria</taxon>
        <taxon>Campylobacterales</taxon>
        <taxon>Campylobacteraceae</taxon>
        <taxon>Campylobacter</taxon>
    </lineage>
</organism>
<feature type="domain" description="CN hydrolase" evidence="2">
    <location>
        <begin position="22"/>
        <end position="237"/>
    </location>
</feature>
<dbReference type="PANTHER" id="PTHR43674">
    <property type="entry name" value="NITRILASE C965.09-RELATED"/>
    <property type="match status" value="1"/>
</dbReference>
<dbReference type="Proteomes" id="UP000786183">
    <property type="component" value="Unassembled WGS sequence"/>
</dbReference>
<evidence type="ECO:0000259" key="2">
    <source>
        <dbReference type="Pfam" id="PF00795"/>
    </source>
</evidence>
<evidence type="ECO:0000313" key="3">
    <source>
        <dbReference type="EMBL" id="MBZ7987600.1"/>
    </source>
</evidence>